<evidence type="ECO:0000313" key="2">
    <source>
        <dbReference type="EMBL" id="MFC7394411.1"/>
    </source>
</evidence>
<protein>
    <submittedName>
        <fullName evidence="2">Zinc-ribbon domain-containing protein</fullName>
    </submittedName>
</protein>
<dbReference type="Pfam" id="PF13717">
    <property type="entry name" value="Zn_ribbon_4"/>
    <property type="match status" value="1"/>
</dbReference>
<keyword evidence="3" id="KW-1185">Reference proteome</keyword>
<organism evidence="2 3">
    <name type="scientific">Scopulibacillus cellulosilyticus</name>
    <dbReference type="NCBI Taxonomy" id="2665665"/>
    <lineage>
        <taxon>Bacteria</taxon>
        <taxon>Bacillati</taxon>
        <taxon>Bacillota</taxon>
        <taxon>Bacilli</taxon>
        <taxon>Bacillales</taxon>
        <taxon>Sporolactobacillaceae</taxon>
        <taxon>Scopulibacillus</taxon>
    </lineage>
</organism>
<name>A0ABW2Q4L4_9BACL</name>
<dbReference type="Proteomes" id="UP001596505">
    <property type="component" value="Unassembled WGS sequence"/>
</dbReference>
<evidence type="ECO:0000259" key="1">
    <source>
        <dbReference type="Pfam" id="PF13717"/>
    </source>
</evidence>
<dbReference type="InterPro" id="IPR011723">
    <property type="entry name" value="Znf/thioredoxin_put"/>
</dbReference>
<reference evidence="3" key="1">
    <citation type="journal article" date="2019" name="Int. J. Syst. Evol. Microbiol.">
        <title>The Global Catalogue of Microorganisms (GCM) 10K type strain sequencing project: providing services to taxonomists for standard genome sequencing and annotation.</title>
        <authorList>
            <consortium name="The Broad Institute Genomics Platform"/>
            <consortium name="The Broad Institute Genome Sequencing Center for Infectious Disease"/>
            <person name="Wu L."/>
            <person name="Ma J."/>
        </authorList>
    </citation>
    <scope>NUCLEOTIDE SEQUENCE [LARGE SCALE GENOMIC DNA]</scope>
    <source>
        <strain evidence="3">CGMCC 1.16305</strain>
    </source>
</reference>
<dbReference type="RefSeq" id="WP_380967743.1">
    <property type="nucleotide sequence ID" value="NZ_JBHTCO010000020.1"/>
</dbReference>
<accession>A0ABW2Q4L4</accession>
<sequence>MKNTFTILECRKCNNPYKVKPEKIVTQNANIQCPHCGTVVNNLSAIEKYYQSINDFKKRLSGVKKE</sequence>
<gene>
    <name evidence="2" type="ORF">ACFQRG_15750</name>
</gene>
<feature type="domain" description="Zinc finger/thioredoxin putative" evidence="1">
    <location>
        <begin position="8"/>
        <end position="39"/>
    </location>
</feature>
<dbReference type="EMBL" id="JBHTCO010000020">
    <property type="protein sequence ID" value="MFC7394411.1"/>
    <property type="molecule type" value="Genomic_DNA"/>
</dbReference>
<evidence type="ECO:0000313" key="3">
    <source>
        <dbReference type="Proteomes" id="UP001596505"/>
    </source>
</evidence>
<comment type="caution">
    <text evidence="2">The sequence shown here is derived from an EMBL/GenBank/DDBJ whole genome shotgun (WGS) entry which is preliminary data.</text>
</comment>
<proteinExistence type="predicted"/>